<evidence type="ECO:0000256" key="9">
    <source>
        <dbReference type="ARBA" id="ARBA00023235"/>
    </source>
</evidence>
<dbReference type="CDD" id="cd02811">
    <property type="entry name" value="IDI-2_FMN"/>
    <property type="match status" value="1"/>
</dbReference>
<sequence length="356" mass="38863">MTRAQRKQDHINYALSTGQQRKTGFDEVAFVHQCLPNIAVDEVHLQSEIGELTWSSPIFINAMTGGGGESTTKINQELSILSRETGLAIAVGSQMSALKDPAERKTYEVVRKHNPDGMVFGNLGSEATVQQARDAVEMIRADALQIHLNVIQELTMPEGDRDFRGALERIQNIAENLSVPVIVKETGFGISKEAAKSLSGSTISAIDIGGFGGTNFSKIENQRRKRMLDFFDEWGIPTAISIAESYAVSDKPILASGGIQNSLDIVKSLGLGASAVGMAGVILKQLLESGLNDTIEEVNQIHTDIQFLMCALGCRRIDDLHKVPMVLSGHVYHWLETRELDPRGTAIDVCKKNEFS</sequence>
<feature type="binding site" evidence="11">
    <location>
        <position position="184"/>
    </location>
    <ligand>
        <name>FMN</name>
        <dbReference type="ChEBI" id="CHEBI:58210"/>
    </ligand>
</feature>
<evidence type="ECO:0000313" key="14">
    <source>
        <dbReference type="Proteomes" id="UP000465062"/>
    </source>
</evidence>
<dbReference type="RefSeq" id="WP_159362175.1">
    <property type="nucleotide sequence ID" value="NZ_CP047394.1"/>
</dbReference>
<organism evidence="13 14">
    <name type="scientific">Rossellomorea vietnamensis</name>
    <dbReference type="NCBI Taxonomy" id="218284"/>
    <lineage>
        <taxon>Bacteria</taxon>
        <taxon>Bacillati</taxon>
        <taxon>Bacillota</taxon>
        <taxon>Bacilli</taxon>
        <taxon>Bacillales</taxon>
        <taxon>Bacillaceae</taxon>
        <taxon>Rossellomorea</taxon>
    </lineage>
</organism>
<dbReference type="GO" id="GO:0010181">
    <property type="term" value="F:FMN binding"/>
    <property type="evidence" value="ECO:0007669"/>
    <property type="project" value="UniProtKB-UniRule"/>
</dbReference>
<dbReference type="PANTHER" id="PTHR43665:SF1">
    <property type="entry name" value="ISOPENTENYL-DIPHOSPHATE DELTA-ISOMERASE"/>
    <property type="match status" value="1"/>
</dbReference>
<dbReference type="NCBIfam" id="TIGR02151">
    <property type="entry name" value="IPP_isom_2"/>
    <property type="match status" value="1"/>
</dbReference>
<feature type="binding site" evidence="11">
    <location>
        <position position="214"/>
    </location>
    <ligand>
        <name>FMN</name>
        <dbReference type="ChEBI" id="CHEBI:58210"/>
    </ligand>
</feature>
<comment type="cofactor">
    <cofactor evidence="1 11">
        <name>FMN</name>
        <dbReference type="ChEBI" id="CHEBI:58210"/>
    </cofactor>
</comment>
<protein>
    <recommendedName>
        <fullName evidence="11">Isopentenyl-diphosphate delta-isomerase</fullName>
        <shortName evidence="11">IPP isomerase</shortName>
        <ecNumber evidence="11">5.3.3.2</ecNumber>
    </recommendedName>
    <alternativeName>
        <fullName evidence="11">Isopentenyl diphosphate:dimethylallyl diphosphate isomerase</fullName>
    </alternativeName>
    <alternativeName>
        <fullName evidence="11">Isopentenyl pyrophosphate isomerase</fullName>
    </alternativeName>
    <alternativeName>
        <fullName evidence="11">Type 2 isopentenyl diphosphate isomerase</fullName>
        <shortName evidence="11">IDI-2</shortName>
    </alternativeName>
</protein>
<dbReference type="PIRSF" id="PIRSF003314">
    <property type="entry name" value="IPP_isomerase"/>
    <property type="match status" value="1"/>
</dbReference>
<reference evidence="13 14" key="1">
    <citation type="submission" date="2019-06" db="EMBL/GenBank/DDBJ databases">
        <title>An operon consisting of a P-type ATPase gene and a transcriptional regular gene given the different cadmium resistance in Bacillus vietamensis 151-6 and Bacillus marisflavi 151-25.</title>
        <authorList>
            <person name="Yu X."/>
        </authorList>
    </citation>
    <scope>NUCLEOTIDE SEQUENCE [LARGE SCALE GENOMIC DNA]</scope>
    <source>
        <strain evidence="13 14">151-6</strain>
    </source>
</reference>
<feature type="binding site" evidence="11">
    <location>
        <position position="153"/>
    </location>
    <ligand>
        <name>Mg(2+)</name>
        <dbReference type="ChEBI" id="CHEBI:18420"/>
    </ligand>
</feature>
<keyword evidence="7 11" id="KW-0521">NADP</keyword>
<dbReference type="AlphaFoldDB" id="A0A6I6UGL5"/>
<comment type="similarity">
    <text evidence="11">Belongs to the IPP isomerase type 2 family.</text>
</comment>
<feature type="binding site" evidence="11">
    <location>
        <position position="152"/>
    </location>
    <ligand>
        <name>substrate</name>
    </ligand>
</feature>
<dbReference type="InterPro" id="IPR013785">
    <property type="entry name" value="Aldolase_TIM"/>
</dbReference>
<comment type="subunit">
    <text evidence="10 11">Homooctamer. Dimer of tetramers.</text>
</comment>
<evidence type="ECO:0000256" key="11">
    <source>
        <dbReference type="HAMAP-Rule" id="MF_00354"/>
    </source>
</evidence>
<keyword evidence="9 11" id="KW-0413">Isomerase</keyword>
<feature type="domain" description="FMN-dependent dehydrogenase" evidence="12">
    <location>
        <begin position="167"/>
        <end position="322"/>
    </location>
</feature>
<gene>
    <name evidence="11" type="primary">fni</name>
    <name evidence="13" type="ORF">FHE72_14055</name>
</gene>
<dbReference type="GO" id="GO:0005737">
    <property type="term" value="C:cytoplasm"/>
    <property type="evidence" value="ECO:0007669"/>
    <property type="project" value="UniProtKB-SubCell"/>
</dbReference>
<dbReference type="GO" id="GO:0004452">
    <property type="term" value="F:isopentenyl-diphosphate delta-isomerase activity"/>
    <property type="evidence" value="ECO:0007669"/>
    <property type="project" value="UniProtKB-UniRule"/>
</dbReference>
<dbReference type="GO" id="GO:0070402">
    <property type="term" value="F:NADPH binding"/>
    <property type="evidence" value="ECO:0007669"/>
    <property type="project" value="UniProtKB-UniRule"/>
</dbReference>
<dbReference type="Pfam" id="PF01070">
    <property type="entry name" value="FMN_dh"/>
    <property type="match status" value="1"/>
</dbReference>
<evidence type="ECO:0000256" key="3">
    <source>
        <dbReference type="ARBA" id="ARBA00022630"/>
    </source>
</evidence>
<dbReference type="EMBL" id="CP047394">
    <property type="protein sequence ID" value="QHE62015.1"/>
    <property type="molecule type" value="Genomic_DNA"/>
</dbReference>
<dbReference type="HAMAP" id="MF_00354">
    <property type="entry name" value="Idi_2"/>
    <property type="match status" value="1"/>
</dbReference>
<evidence type="ECO:0000256" key="8">
    <source>
        <dbReference type="ARBA" id="ARBA00023229"/>
    </source>
</evidence>
<feature type="binding site" evidence="11">
    <location>
        <begin position="279"/>
        <end position="280"/>
    </location>
    <ligand>
        <name>FMN</name>
        <dbReference type="ChEBI" id="CHEBI:58210"/>
    </ligand>
</feature>
<evidence type="ECO:0000313" key="13">
    <source>
        <dbReference type="EMBL" id="QHE62015.1"/>
    </source>
</evidence>
<comment type="cofactor">
    <cofactor evidence="11">
        <name>NADPH</name>
        <dbReference type="ChEBI" id="CHEBI:57783"/>
    </cofactor>
</comment>
<dbReference type="Gene3D" id="3.20.20.70">
    <property type="entry name" value="Aldolase class I"/>
    <property type="match status" value="1"/>
</dbReference>
<dbReference type="GO" id="GO:0000287">
    <property type="term" value="F:magnesium ion binding"/>
    <property type="evidence" value="ECO:0007669"/>
    <property type="project" value="UniProtKB-UniRule"/>
</dbReference>
<evidence type="ECO:0000256" key="2">
    <source>
        <dbReference type="ARBA" id="ARBA00022490"/>
    </source>
</evidence>
<dbReference type="EC" id="5.3.3.2" evidence="11"/>
<feature type="binding site" evidence="11">
    <location>
        <position position="122"/>
    </location>
    <ligand>
        <name>FMN</name>
        <dbReference type="ChEBI" id="CHEBI:58210"/>
    </ligand>
</feature>
<evidence type="ECO:0000256" key="7">
    <source>
        <dbReference type="ARBA" id="ARBA00022857"/>
    </source>
</evidence>
<name>A0A6I6UGL5_9BACI</name>
<feature type="binding site" evidence="11">
    <location>
        <position position="93"/>
    </location>
    <ligand>
        <name>FMN</name>
        <dbReference type="ChEBI" id="CHEBI:58210"/>
    </ligand>
</feature>
<keyword evidence="2 11" id="KW-0963">Cytoplasm</keyword>
<evidence type="ECO:0000259" key="12">
    <source>
        <dbReference type="Pfam" id="PF01070"/>
    </source>
</evidence>
<dbReference type="SMART" id="SM01240">
    <property type="entry name" value="IMPDH"/>
    <property type="match status" value="1"/>
</dbReference>
<comment type="subcellular location">
    <subcellularLocation>
        <location evidence="11">Cytoplasm</location>
    </subcellularLocation>
</comment>
<evidence type="ECO:0000256" key="10">
    <source>
        <dbReference type="ARBA" id="ARBA00025810"/>
    </source>
</evidence>
<keyword evidence="6 11" id="KW-0460">Magnesium</keyword>
<dbReference type="PANTHER" id="PTHR43665">
    <property type="entry name" value="ISOPENTENYL-DIPHOSPHATE DELTA-ISOMERASE"/>
    <property type="match status" value="1"/>
</dbReference>
<feature type="binding site" evidence="11">
    <location>
        <begin position="62"/>
        <end position="64"/>
    </location>
    <ligand>
        <name>FMN</name>
        <dbReference type="ChEBI" id="CHEBI:58210"/>
    </ligand>
</feature>
<dbReference type="InterPro" id="IPR011179">
    <property type="entry name" value="IPdP_isomerase"/>
</dbReference>
<accession>A0A6I6UGL5</accession>
<comment type="function">
    <text evidence="11">Involved in the biosynthesis of isoprenoids. Catalyzes the 1,3-allylic rearrangement of the homoallylic substrate isopentenyl (IPP) to its allylic isomer, dimethylallyl diphosphate (DMAPP).</text>
</comment>
<keyword evidence="5 11" id="KW-0479">Metal-binding</keyword>
<dbReference type="InterPro" id="IPR000262">
    <property type="entry name" value="FMN-dep_DH"/>
</dbReference>
<dbReference type="GO" id="GO:0008299">
    <property type="term" value="P:isoprenoid biosynthetic process"/>
    <property type="evidence" value="ECO:0007669"/>
    <property type="project" value="UniProtKB-UniRule"/>
</dbReference>
<dbReference type="GO" id="GO:0016491">
    <property type="term" value="F:oxidoreductase activity"/>
    <property type="evidence" value="ECO:0007669"/>
    <property type="project" value="InterPro"/>
</dbReference>
<keyword evidence="8 11" id="KW-0414">Isoprene biosynthesis</keyword>
<dbReference type="SUPFAM" id="SSF51395">
    <property type="entry name" value="FMN-linked oxidoreductases"/>
    <property type="match status" value="1"/>
</dbReference>
<evidence type="ECO:0000256" key="1">
    <source>
        <dbReference type="ARBA" id="ARBA00001917"/>
    </source>
</evidence>
<feature type="binding site" evidence="11">
    <location>
        <begin position="6"/>
        <end position="7"/>
    </location>
    <ligand>
        <name>substrate</name>
    </ligand>
</feature>
<evidence type="ECO:0000256" key="5">
    <source>
        <dbReference type="ARBA" id="ARBA00022723"/>
    </source>
</evidence>
<dbReference type="KEGG" id="bvq:FHE72_14055"/>
<evidence type="ECO:0000256" key="6">
    <source>
        <dbReference type="ARBA" id="ARBA00022842"/>
    </source>
</evidence>
<proteinExistence type="inferred from homology"/>
<comment type="cofactor">
    <cofactor evidence="11">
        <name>Mg(2+)</name>
        <dbReference type="ChEBI" id="CHEBI:18420"/>
    </cofactor>
</comment>
<comment type="caution">
    <text evidence="11">Lacks conserved residue(s) required for the propagation of feature annotation.</text>
</comment>
<dbReference type="Proteomes" id="UP000465062">
    <property type="component" value="Chromosome"/>
</dbReference>
<keyword evidence="4 11" id="KW-0288">FMN</keyword>
<comment type="catalytic activity">
    <reaction evidence="11">
        <text>isopentenyl diphosphate = dimethylallyl diphosphate</text>
        <dbReference type="Rhea" id="RHEA:23284"/>
        <dbReference type="ChEBI" id="CHEBI:57623"/>
        <dbReference type="ChEBI" id="CHEBI:128769"/>
        <dbReference type="EC" id="5.3.3.2"/>
    </reaction>
</comment>
<evidence type="ECO:0000256" key="4">
    <source>
        <dbReference type="ARBA" id="ARBA00022643"/>
    </source>
</evidence>
<keyword evidence="3 11" id="KW-0285">Flavoprotein</keyword>